<dbReference type="InterPro" id="IPR013783">
    <property type="entry name" value="Ig-like_fold"/>
</dbReference>
<dbReference type="AlphaFoldDB" id="A0A2N1PRP8"/>
<evidence type="ECO:0000313" key="4">
    <source>
        <dbReference type="EMBL" id="PKK91006.1"/>
    </source>
</evidence>
<feature type="domain" description="Yeast cell wall synthesis Kre9/Knh1-like N-terminal" evidence="3">
    <location>
        <begin position="242"/>
        <end position="327"/>
    </location>
</feature>
<gene>
    <name evidence="4" type="ORF">CVV64_04335</name>
</gene>
<evidence type="ECO:0000313" key="5">
    <source>
        <dbReference type="Proteomes" id="UP000233256"/>
    </source>
</evidence>
<name>A0A2N1PRP8_9BACT</name>
<dbReference type="CDD" id="cd00063">
    <property type="entry name" value="FN3"/>
    <property type="match status" value="1"/>
</dbReference>
<evidence type="ECO:0000256" key="1">
    <source>
        <dbReference type="ARBA" id="ARBA00022729"/>
    </source>
</evidence>
<keyword evidence="1 2" id="KW-0732">Signal</keyword>
<dbReference type="InterPro" id="IPR003961">
    <property type="entry name" value="FN3_dom"/>
</dbReference>
<comment type="caution">
    <text evidence="4">The sequence shown here is derived from an EMBL/GenBank/DDBJ whole genome shotgun (WGS) entry which is preliminary data.</text>
</comment>
<feature type="signal peptide" evidence="2">
    <location>
        <begin position="1"/>
        <end position="23"/>
    </location>
</feature>
<evidence type="ECO:0000256" key="2">
    <source>
        <dbReference type="SAM" id="SignalP"/>
    </source>
</evidence>
<evidence type="ECO:0000259" key="3">
    <source>
        <dbReference type="Pfam" id="PF10342"/>
    </source>
</evidence>
<organism evidence="4 5">
    <name type="scientific">Candidatus Wallbacteria bacterium HGW-Wallbacteria-1</name>
    <dbReference type="NCBI Taxonomy" id="2013854"/>
    <lineage>
        <taxon>Bacteria</taxon>
        <taxon>Candidatus Walliibacteriota</taxon>
    </lineage>
</organism>
<dbReference type="EMBL" id="PGXC01000003">
    <property type="protein sequence ID" value="PKK91006.1"/>
    <property type="molecule type" value="Genomic_DNA"/>
</dbReference>
<dbReference type="Proteomes" id="UP000233256">
    <property type="component" value="Unassembled WGS sequence"/>
</dbReference>
<proteinExistence type="predicted"/>
<dbReference type="Pfam" id="PF10342">
    <property type="entry name" value="Kre9_KNH"/>
    <property type="match status" value="1"/>
</dbReference>
<sequence>MRTLLSLVAVLTIWLCCWNPVSGNAIPALTILDPDGINDIAYDSYTIKWIDDDPDNLAQINLFYTLTKDAGDMGTPIIFALSEESTEDSYVWRTDSITPGNYYIRGEILDGVNPVVSVKSPGRLTIVDDPSAPFIILHEPDGSNDVTKDTFRISWSDFDADSDATISLFMDSDAEGFNGVSIISGISENSEINYHDWNVSTIPSGPYWIYAVIDDGLHIPRRIYSPGPVNVNGGPSITITSPDGIDDWVSDSLTITWQDSDPDSDASISLFYDTDNTGNDGIPIASGISEDSTADSHIWNTSLVPGGKYWIYATISDGLNPAVTAYSSGPVIVDRRGSTRYLRVSNLTTASATITWSGEIRGQGRVEYGTTNSLGTSLIDGPGQDHFISLSSLLPATTYFFRISTIGDSSTEIHDNGGQLFRFTTLSELPQSSNNAFSGQVRNALSAPIASLPIFLWVERDTSADSPDPYTRVSNLLSTITSQTGDFSLNTVTLSTLQGSSLTLTEGDRIIISARSAEQGQASLSLSYSNSLVTTGLNLPVTLSDDNLTMNLQIRKGFNMVSIPATGAATLDSVWLLSKSDKLIAAYKFDRSSQTYQSCFRLNDSFLGSFALNPDESIFLRASEATVIPIQVPGRISRPRSIKIVKGYNLIALSWSEDIPLNPSTAYDTFRLMNEDARLQASYIWSAALGKYIMTLRLDSQTLLGETTPLEAGGGLFIKSASETLLTPLR</sequence>
<reference evidence="4 5" key="1">
    <citation type="journal article" date="2017" name="ISME J.">
        <title>Potential for microbial H2 and metal transformations associated with novel bacteria and archaea in deep terrestrial subsurface sediments.</title>
        <authorList>
            <person name="Hernsdorf A.W."/>
            <person name="Amano Y."/>
            <person name="Miyakawa K."/>
            <person name="Ise K."/>
            <person name="Suzuki Y."/>
            <person name="Anantharaman K."/>
            <person name="Probst A."/>
            <person name="Burstein D."/>
            <person name="Thomas B.C."/>
            <person name="Banfield J.F."/>
        </authorList>
    </citation>
    <scope>NUCLEOTIDE SEQUENCE [LARGE SCALE GENOMIC DNA]</scope>
    <source>
        <strain evidence="4">HGW-Wallbacteria-1</strain>
    </source>
</reference>
<protein>
    <recommendedName>
        <fullName evidence="3">Yeast cell wall synthesis Kre9/Knh1-like N-terminal domain-containing protein</fullName>
    </recommendedName>
</protein>
<dbReference type="InterPro" id="IPR036116">
    <property type="entry name" value="FN3_sf"/>
</dbReference>
<dbReference type="SUPFAM" id="SSF49265">
    <property type="entry name" value="Fibronectin type III"/>
    <property type="match status" value="1"/>
</dbReference>
<dbReference type="Gene3D" id="2.60.40.10">
    <property type="entry name" value="Immunoglobulins"/>
    <property type="match status" value="1"/>
</dbReference>
<feature type="chain" id="PRO_5014729057" description="Yeast cell wall synthesis Kre9/Knh1-like N-terminal domain-containing protein" evidence="2">
    <location>
        <begin position="24"/>
        <end position="730"/>
    </location>
</feature>
<dbReference type="InterPro" id="IPR018466">
    <property type="entry name" value="Kre9/Knh1-like_N"/>
</dbReference>
<accession>A0A2N1PRP8</accession>